<name>K7NYS4_PINCE</name>
<reference evidence="2" key="1">
    <citation type="journal article" date="2012" name="Evol. Appl.">
        <title>Contrasting patterns of nucleotide diversity for four conifers of Alpine European forests.</title>
        <authorList>
            <person name="Mosca E."/>
            <person name="Eckert A.J."/>
            <person name="Liechty J.D."/>
            <person name="Wegrzyn J.L."/>
            <person name="La Porta N."/>
            <person name="Vendramin G.G."/>
            <person name="Neale D.B."/>
        </authorList>
    </citation>
    <scope>NUCLEOTIDE SEQUENCE</scope>
    <source>
        <strain evidence="2">AcesapD04</strain>
        <strain evidence="3">AcesapD11</strain>
        <tissue evidence="2">Megagametophyte</tissue>
    </source>
</reference>
<organism evidence="2">
    <name type="scientific">Pinus cembra</name>
    <name type="common">Swiss stone pine</name>
    <dbReference type="NCBI Taxonomy" id="58041"/>
    <lineage>
        <taxon>Eukaryota</taxon>
        <taxon>Viridiplantae</taxon>
        <taxon>Streptophyta</taxon>
        <taxon>Embryophyta</taxon>
        <taxon>Tracheophyta</taxon>
        <taxon>Spermatophyta</taxon>
        <taxon>Pinopsida</taxon>
        <taxon>Pinidae</taxon>
        <taxon>Conifers I</taxon>
        <taxon>Pinales</taxon>
        <taxon>Pinaceae</taxon>
        <taxon>Pinus</taxon>
        <taxon>Pinus subgen. Strobus</taxon>
    </lineage>
</organism>
<sequence>GDSLLERMPPRLDNVHSLSSYRAPASTGFNLGSGLPEASVTERRPPIKFDPFTGQPFKFDPFTGEPIQHSGPVSVQSSHFTGKYY</sequence>
<feature type="compositionally biased region" description="Polar residues" evidence="1">
    <location>
        <begin position="71"/>
        <end position="85"/>
    </location>
</feature>
<evidence type="ECO:0000256" key="1">
    <source>
        <dbReference type="SAM" id="MobiDB-lite"/>
    </source>
</evidence>
<protein>
    <submittedName>
        <fullName evidence="2">Uncharacterized protein</fullName>
    </submittedName>
</protein>
<evidence type="ECO:0000313" key="2">
    <source>
        <dbReference type="EMBL" id="AFB33267.1"/>
    </source>
</evidence>
<dbReference type="EMBL" id="JQ441724">
    <property type="protein sequence ID" value="AFB33267.1"/>
    <property type="molecule type" value="Genomic_DNA"/>
</dbReference>
<proteinExistence type="predicted"/>
<feature type="non-terminal residue" evidence="2">
    <location>
        <position position="1"/>
    </location>
</feature>
<gene>
    <name evidence="2" type="ORF">2_2799_03</name>
</gene>
<dbReference type="EMBL" id="JQ441725">
    <property type="protein sequence ID" value="AFB33268.1"/>
    <property type="molecule type" value="Genomic_DNA"/>
</dbReference>
<accession>K7NYS4</accession>
<feature type="region of interest" description="Disordered" evidence="1">
    <location>
        <begin position="60"/>
        <end position="85"/>
    </location>
</feature>
<evidence type="ECO:0000313" key="3">
    <source>
        <dbReference type="EMBL" id="AFB33268.1"/>
    </source>
</evidence>
<dbReference type="AlphaFoldDB" id="K7NYS4"/>